<dbReference type="InterPro" id="IPR052710">
    <property type="entry name" value="CAAX_protease"/>
</dbReference>
<protein>
    <recommendedName>
        <fullName evidence="3">CAAX prenyl protease 2/Lysostaphin resistance protein A-like domain-containing protein</fullName>
    </recommendedName>
</protein>
<dbReference type="Proteomes" id="UP000002939">
    <property type="component" value="Unassembled WGS sequence"/>
</dbReference>
<evidence type="ECO:0000313" key="5">
    <source>
        <dbReference type="Proteomes" id="UP000002939"/>
    </source>
</evidence>
<keyword evidence="5" id="KW-1185">Reference proteome</keyword>
<accession>D0BND4</accession>
<feature type="transmembrane region" description="Helical" evidence="2">
    <location>
        <begin position="7"/>
        <end position="24"/>
    </location>
</feature>
<dbReference type="PANTHER" id="PTHR36435">
    <property type="entry name" value="SLR1288 PROTEIN"/>
    <property type="match status" value="1"/>
</dbReference>
<name>D0BND4_9LACT</name>
<dbReference type="OrthoDB" id="8607342at2"/>
<dbReference type="Pfam" id="PF02517">
    <property type="entry name" value="Rce1-like"/>
    <property type="match status" value="1"/>
</dbReference>
<feature type="transmembrane region" description="Helical" evidence="2">
    <location>
        <begin position="168"/>
        <end position="187"/>
    </location>
</feature>
<dbReference type="GO" id="GO:0004175">
    <property type="term" value="F:endopeptidase activity"/>
    <property type="evidence" value="ECO:0007669"/>
    <property type="project" value="UniProtKB-ARBA"/>
</dbReference>
<dbReference type="eggNOG" id="COG1266">
    <property type="taxonomic scope" value="Bacteria"/>
</dbReference>
<dbReference type="EMBL" id="ACRF02000003">
    <property type="protein sequence ID" value="EEW92624.1"/>
    <property type="molecule type" value="Genomic_DNA"/>
</dbReference>
<keyword evidence="2" id="KW-0812">Transmembrane</keyword>
<reference evidence="4" key="2">
    <citation type="submission" date="2011-10" db="EMBL/GenBank/DDBJ databases">
        <title>The Genome Sequence of Granulicatella elegans ATCC 700633.</title>
        <authorList>
            <consortium name="The Broad Institute Genome Sequencing Platform"/>
            <consortium name="The Broad Institute Genome Sequencing Center for Infectious Disease"/>
            <person name="Earl A."/>
            <person name="Ward D."/>
            <person name="Feldgarden M."/>
            <person name="Gevers D."/>
            <person name="Sibley C.D."/>
            <person name="Field T.R."/>
            <person name="Grinwis M."/>
            <person name="Eshaghurshan C.S."/>
            <person name="Surette M.G."/>
            <person name="Young S.K."/>
            <person name="Zeng Q."/>
            <person name="Gargeya S."/>
            <person name="Fitzgerald M."/>
            <person name="Haas B."/>
            <person name="Abouelleil A."/>
            <person name="Alvarado L."/>
            <person name="Arachchi H.M."/>
            <person name="Berlin A."/>
            <person name="Brown A."/>
            <person name="Chapman S.B."/>
            <person name="Chen Z."/>
            <person name="Dunbar C."/>
            <person name="Freedman E."/>
            <person name="Gearin G."/>
            <person name="Goldberg J."/>
            <person name="Griggs A."/>
            <person name="Gujja S."/>
            <person name="Heiman D."/>
            <person name="Howarth C."/>
            <person name="Larson L."/>
            <person name="Lui A."/>
            <person name="MacDonald P.J.P."/>
            <person name="Montmayeur A."/>
            <person name="Murphy C."/>
            <person name="Neiman D."/>
            <person name="Pearson M."/>
            <person name="Priest M."/>
            <person name="Roberts A."/>
            <person name="Saif S."/>
            <person name="Shea T."/>
            <person name="Shenoy N."/>
            <person name="Sisk P."/>
            <person name="Stolte C."/>
            <person name="Sykes S."/>
            <person name="Wortman J."/>
            <person name="Nusbaum C."/>
            <person name="Birren B."/>
        </authorList>
    </citation>
    <scope>NUCLEOTIDE SEQUENCE [LARGE SCALE GENOMIC DNA]</scope>
    <source>
        <strain evidence="4">ATCC 700633</strain>
    </source>
</reference>
<gene>
    <name evidence="4" type="ORF">HMPREF0446_01469</name>
</gene>
<dbReference type="PANTHER" id="PTHR36435:SF1">
    <property type="entry name" value="CAAX AMINO TERMINAL PROTEASE FAMILY PROTEIN"/>
    <property type="match status" value="1"/>
</dbReference>
<keyword evidence="2" id="KW-1133">Transmembrane helix</keyword>
<dbReference type="RefSeq" id="WP_006703745.1">
    <property type="nucleotide sequence ID" value="NZ_KI391971.1"/>
</dbReference>
<feature type="transmembrane region" description="Helical" evidence="2">
    <location>
        <begin position="75"/>
        <end position="94"/>
    </location>
</feature>
<keyword evidence="2" id="KW-0472">Membrane</keyword>
<feature type="domain" description="CAAX prenyl protease 2/Lysostaphin resistance protein A-like" evidence="3">
    <location>
        <begin position="111"/>
        <end position="206"/>
    </location>
</feature>
<feature type="transmembrane region" description="Helical" evidence="2">
    <location>
        <begin position="143"/>
        <end position="162"/>
    </location>
</feature>
<evidence type="ECO:0000256" key="1">
    <source>
        <dbReference type="ARBA" id="ARBA00009067"/>
    </source>
</evidence>
<dbReference type="InterPro" id="IPR003675">
    <property type="entry name" value="Rce1/LyrA-like_dom"/>
</dbReference>
<dbReference type="AlphaFoldDB" id="D0BND4"/>
<evidence type="ECO:0000256" key="2">
    <source>
        <dbReference type="SAM" id="Phobius"/>
    </source>
</evidence>
<reference evidence="4" key="1">
    <citation type="submission" date="2009-09" db="EMBL/GenBank/DDBJ databases">
        <authorList>
            <consortium name="The Broad Institute Genome Sequencing Platform"/>
            <person name="Ward D."/>
            <person name="Feldgarden M."/>
            <person name="Earl A."/>
            <person name="Young S.K."/>
            <person name="Zeng Q."/>
            <person name="Koehrsen M."/>
            <person name="Alvarado L."/>
            <person name="Berlin A."/>
            <person name="Bochicchio J."/>
            <person name="Borenstein D."/>
            <person name="Chapman S.B."/>
            <person name="Chen Z."/>
            <person name="Engels R."/>
            <person name="Freedman E."/>
            <person name="Gellesch M."/>
            <person name="Goldberg J."/>
            <person name="Griggs A."/>
            <person name="Gujja S."/>
            <person name="Heilman E."/>
            <person name="Heiman D."/>
            <person name="Hepburn T."/>
            <person name="Howarth C."/>
            <person name="Jen D."/>
            <person name="Larson L."/>
            <person name="Lewis B."/>
            <person name="Mehta T."/>
            <person name="Park D."/>
            <person name="Pearson M."/>
            <person name="Roberts A."/>
            <person name="Saif S."/>
            <person name="Shea T."/>
            <person name="Shenoy N."/>
            <person name="Sisk P."/>
            <person name="Stolte C."/>
            <person name="Sykes S."/>
            <person name="Thomson T."/>
            <person name="Walk T."/>
            <person name="White J."/>
            <person name="Yandava C."/>
            <person name="Sibley C.D."/>
            <person name="Field T.R."/>
            <person name="Grinwis M."/>
            <person name="Eshaghurshan C.S."/>
            <person name="Surette M.G."/>
            <person name="Haas B."/>
            <person name="Nusbaum C."/>
            <person name="Birren B."/>
        </authorList>
    </citation>
    <scope>NUCLEOTIDE SEQUENCE [LARGE SCALE GENOMIC DNA]</scope>
    <source>
        <strain evidence="4">ATCC 700633</strain>
    </source>
</reference>
<evidence type="ECO:0000313" key="4">
    <source>
        <dbReference type="EMBL" id="EEW92624.1"/>
    </source>
</evidence>
<dbReference type="STRING" id="626369.HMPREF0446_01469"/>
<feature type="transmembrane region" description="Helical" evidence="2">
    <location>
        <begin position="106"/>
        <end position="131"/>
    </location>
</feature>
<evidence type="ECO:0000259" key="3">
    <source>
        <dbReference type="Pfam" id="PF02517"/>
    </source>
</evidence>
<feature type="transmembrane region" description="Helical" evidence="2">
    <location>
        <begin position="36"/>
        <end position="54"/>
    </location>
</feature>
<dbReference type="HOGENOM" id="CLU_109277_1_0_9"/>
<comment type="caution">
    <text evidence="4">The sequence shown here is derived from an EMBL/GenBank/DDBJ whole genome shotgun (WGS) entry which is preliminary data.</text>
</comment>
<dbReference type="GO" id="GO:0080120">
    <property type="term" value="P:CAAX-box protein maturation"/>
    <property type="evidence" value="ECO:0007669"/>
    <property type="project" value="UniProtKB-ARBA"/>
</dbReference>
<comment type="similarity">
    <text evidence="1">Belongs to the UPF0177 family.</text>
</comment>
<sequence length="219" mass="24975">MKKKAVLLWFVYFSNLMIVPRFFLTQAEDGTLHVDRKVYILVQLITAMYAVWSYREVIQRGFERLVKRRFVRDIAIGYVVRVVLTLLLALVVPLQQTDNQANIESLLSSTSIVLMLILTCVVAPIVEELVFREAIIGAFKDKINPWILTAISIFFFVLLHSISNSGGIDWSAALMYVPLTIPLVGMYRYYEDNVAASMLMHFVSNSVAMIFLVARGFLL</sequence>
<proteinExistence type="inferred from homology"/>
<feature type="transmembrane region" description="Helical" evidence="2">
    <location>
        <begin position="199"/>
        <end position="218"/>
    </location>
</feature>
<organism evidence="4 5">
    <name type="scientific">Granulicatella elegans ATCC 700633</name>
    <dbReference type="NCBI Taxonomy" id="626369"/>
    <lineage>
        <taxon>Bacteria</taxon>
        <taxon>Bacillati</taxon>
        <taxon>Bacillota</taxon>
        <taxon>Bacilli</taxon>
        <taxon>Lactobacillales</taxon>
        <taxon>Carnobacteriaceae</taxon>
        <taxon>Granulicatella</taxon>
    </lineage>
</organism>